<dbReference type="Pfam" id="PF08282">
    <property type="entry name" value="Hydrolase_3"/>
    <property type="match status" value="1"/>
</dbReference>
<dbReference type="Gene3D" id="3.30.1240.10">
    <property type="match status" value="1"/>
</dbReference>
<dbReference type="EMBL" id="SRID01000135">
    <property type="protein sequence ID" value="TGB08147.1"/>
    <property type="molecule type" value="Genomic_DNA"/>
</dbReference>
<dbReference type="InterPro" id="IPR036412">
    <property type="entry name" value="HAD-like_sf"/>
</dbReference>
<evidence type="ECO:0000256" key="1">
    <source>
        <dbReference type="SAM" id="MobiDB-lite"/>
    </source>
</evidence>
<dbReference type="GO" id="GO:0005829">
    <property type="term" value="C:cytosol"/>
    <property type="evidence" value="ECO:0007669"/>
    <property type="project" value="TreeGrafter"/>
</dbReference>
<reference evidence="2 3" key="1">
    <citation type="submission" date="2019-03" db="EMBL/GenBank/DDBJ databases">
        <authorList>
            <person name="Gonzalez-Pimentel J.L."/>
        </authorList>
    </citation>
    <scope>NUCLEOTIDE SEQUENCE [LARGE SCALE GENOMIC DNA]</scope>
    <source>
        <strain evidence="2 3">JCM 31289</strain>
    </source>
</reference>
<evidence type="ECO:0000313" key="2">
    <source>
        <dbReference type="EMBL" id="TGB08147.1"/>
    </source>
</evidence>
<dbReference type="RefSeq" id="WP_135339739.1">
    <property type="nucleotide sequence ID" value="NZ_SRID01000135.1"/>
</dbReference>
<dbReference type="GO" id="GO:0016791">
    <property type="term" value="F:phosphatase activity"/>
    <property type="evidence" value="ECO:0007669"/>
    <property type="project" value="TreeGrafter"/>
</dbReference>
<dbReference type="PANTHER" id="PTHR10000">
    <property type="entry name" value="PHOSPHOSERINE PHOSPHATASE"/>
    <property type="match status" value="1"/>
</dbReference>
<feature type="region of interest" description="Disordered" evidence="1">
    <location>
        <begin position="1"/>
        <end position="22"/>
    </location>
</feature>
<sequence length="298" mass="31268">MSPLPGSPAARPDRGAAPSRPRTRFRVIATDLDGTLLRGDLTVSARTRAALARAAADGAGHVVVTGRPAISCREFLTAIGYRGLAVCGQGAQLYDATADRLLETVGLDREPARAVVDGVRRALGGASLELAVVTAAPANRFLATPRFADRVRPDWEVVADPEALFADPVEKVLLRHREFPDEVVARAAARIGGGAVSVTHSERGMVEVLPAGVTKAAGLQRAAERLGFTPSETIAFGDMPNDIPLLTWAGYGVAMGNAHPDLRAVAHEVAPRNDEDGVAVVLERLFPAPPPVGAVPRL</sequence>
<dbReference type="OrthoDB" id="3180855at2"/>
<dbReference type="InterPro" id="IPR000150">
    <property type="entry name" value="Cof"/>
</dbReference>
<dbReference type="GO" id="GO:0000287">
    <property type="term" value="F:magnesium ion binding"/>
    <property type="evidence" value="ECO:0007669"/>
    <property type="project" value="TreeGrafter"/>
</dbReference>
<dbReference type="Gene3D" id="3.40.50.1000">
    <property type="entry name" value="HAD superfamily/HAD-like"/>
    <property type="match status" value="1"/>
</dbReference>
<protein>
    <submittedName>
        <fullName evidence="2">HAD family phosphatase</fullName>
    </submittedName>
</protein>
<dbReference type="PANTHER" id="PTHR10000:SF8">
    <property type="entry name" value="HAD SUPERFAMILY HYDROLASE-LIKE, TYPE 3"/>
    <property type="match status" value="1"/>
</dbReference>
<evidence type="ECO:0000313" key="3">
    <source>
        <dbReference type="Proteomes" id="UP000297948"/>
    </source>
</evidence>
<dbReference type="NCBIfam" id="TIGR00099">
    <property type="entry name" value="Cof-subfamily"/>
    <property type="match status" value="1"/>
</dbReference>
<dbReference type="InterPro" id="IPR023214">
    <property type="entry name" value="HAD_sf"/>
</dbReference>
<dbReference type="Proteomes" id="UP000297948">
    <property type="component" value="Unassembled WGS sequence"/>
</dbReference>
<dbReference type="SUPFAM" id="SSF56784">
    <property type="entry name" value="HAD-like"/>
    <property type="match status" value="1"/>
</dbReference>
<dbReference type="AlphaFoldDB" id="A0A4Z0H926"/>
<feature type="non-terminal residue" evidence="2">
    <location>
        <position position="298"/>
    </location>
</feature>
<accession>A0A4Z0H926</accession>
<dbReference type="SFLD" id="SFLDS00003">
    <property type="entry name" value="Haloacid_Dehalogenase"/>
    <property type="match status" value="1"/>
</dbReference>
<proteinExistence type="predicted"/>
<dbReference type="SFLD" id="SFLDG01140">
    <property type="entry name" value="C2.B:_Phosphomannomutase_and_P"/>
    <property type="match status" value="1"/>
</dbReference>
<name>A0A4Z0H926_9ACTN</name>
<keyword evidence="3" id="KW-1185">Reference proteome</keyword>
<organism evidence="2 3">
    <name type="scientific">Streptomyces palmae</name>
    <dbReference type="NCBI Taxonomy" id="1701085"/>
    <lineage>
        <taxon>Bacteria</taxon>
        <taxon>Bacillati</taxon>
        <taxon>Actinomycetota</taxon>
        <taxon>Actinomycetes</taxon>
        <taxon>Kitasatosporales</taxon>
        <taxon>Streptomycetaceae</taxon>
        <taxon>Streptomyces</taxon>
    </lineage>
</organism>
<comment type="caution">
    <text evidence="2">The sequence shown here is derived from an EMBL/GenBank/DDBJ whole genome shotgun (WGS) entry which is preliminary data.</text>
</comment>
<gene>
    <name evidence="2" type="ORF">E4099_16015</name>
</gene>